<evidence type="ECO:0000256" key="6">
    <source>
        <dbReference type="ARBA" id="ARBA00022967"/>
    </source>
</evidence>
<dbReference type="GO" id="GO:0051539">
    <property type="term" value="F:4 iron, 4 sulfur cluster binding"/>
    <property type="evidence" value="ECO:0007669"/>
    <property type="project" value="UniProtKB-KW"/>
</dbReference>
<organism evidence="13">
    <name type="scientific">marine sediment metagenome</name>
    <dbReference type="NCBI Taxonomy" id="412755"/>
    <lineage>
        <taxon>unclassified sequences</taxon>
        <taxon>metagenomes</taxon>
        <taxon>ecological metagenomes</taxon>
    </lineage>
</organism>
<dbReference type="PROSITE" id="PS00198">
    <property type="entry name" value="4FE4S_FER_1"/>
    <property type="match status" value="2"/>
</dbReference>
<dbReference type="PROSITE" id="PS51379">
    <property type="entry name" value="4FE4S_FER_2"/>
    <property type="match status" value="2"/>
</dbReference>
<dbReference type="Pfam" id="PF12838">
    <property type="entry name" value="Fer4_7"/>
    <property type="match status" value="1"/>
</dbReference>
<evidence type="ECO:0000259" key="12">
    <source>
        <dbReference type="PROSITE" id="PS51379"/>
    </source>
</evidence>
<feature type="domain" description="4Fe-4S ferredoxin-type" evidence="12">
    <location>
        <begin position="61"/>
        <end position="90"/>
    </location>
</feature>
<dbReference type="InterPro" id="IPR017896">
    <property type="entry name" value="4Fe4S_Fe-S-bd"/>
</dbReference>
<keyword evidence="7" id="KW-0408">Iron</keyword>
<dbReference type="GO" id="GO:0046872">
    <property type="term" value="F:metal ion binding"/>
    <property type="evidence" value="ECO:0007669"/>
    <property type="project" value="UniProtKB-KW"/>
</dbReference>
<dbReference type="InterPro" id="IPR010226">
    <property type="entry name" value="NADH_quinone_OxRdtase_chainI"/>
</dbReference>
<dbReference type="HAMAP" id="MF_01351">
    <property type="entry name" value="NDH1_NuoI"/>
    <property type="match status" value="1"/>
</dbReference>
<evidence type="ECO:0000256" key="1">
    <source>
        <dbReference type="ARBA" id="ARBA00022475"/>
    </source>
</evidence>
<dbReference type="EMBL" id="LAZR01026425">
    <property type="protein sequence ID" value="KKL68792.1"/>
    <property type="molecule type" value="Genomic_DNA"/>
</dbReference>
<keyword evidence="3" id="KW-0874">Quinone</keyword>
<accession>A0A0F9H0G3</accession>
<proteinExistence type="inferred from homology"/>
<gene>
    <name evidence="13" type="ORF">LCGC14_2121420</name>
</gene>
<evidence type="ECO:0000256" key="9">
    <source>
        <dbReference type="ARBA" id="ARBA00023027"/>
    </source>
</evidence>
<dbReference type="InterPro" id="IPR017900">
    <property type="entry name" value="4Fe4S_Fe_S_CS"/>
</dbReference>
<evidence type="ECO:0000256" key="3">
    <source>
        <dbReference type="ARBA" id="ARBA00022719"/>
    </source>
</evidence>
<keyword evidence="1" id="KW-1003">Cell membrane</keyword>
<keyword evidence="6" id="KW-1278">Translocase</keyword>
<dbReference type="PANTHER" id="PTHR10849:SF24">
    <property type="entry name" value="NADH-QUINONE OXIDOREDUCTASE SUBUNIT I 2"/>
    <property type="match status" value="1"/>
</dbReference>
<comment type="caution">
    <text evidence="13">The sequence shown here is derived from an EMBL/GenBank/DDBJ whole genome shotgun (WGS) entry which is preliminary data.</text>
</comment>
<evidence type="ECO:0000256" key="5">
    <source>
        <dbReference type="ARBA" id="ARBA00022737"/>
    </source>
</evidence>
<dbReference type="AlphaFoldDB" id="A0A0F9H0G3"/>
<dbReference type="GO" id="GO:0048038">
    <property type="term" value="F:quinone binding"/>
    <property type="evidence" value="ECO:0007669"/>
    <property type="project" value="UniProtKB-KW"/>
</dbReference>
<evidence type="ECO:0000313" key="13">
    <source>
        <dbReference type="EMBL" id="KKL68792.1"/>
    </source>
</evidence>
<name>A0A0F9H0G3_9ZZZZ</name>
<evidence type="ECO:0000256" key="11">
    <source>
        <dbReference type="ARBA" id="ARBA00023136"/>
    </source>
</evidence>
<evidence type="ECO:0000256" key="8">
    <source>
        <dbReference type="ARBA" id="ARBA00023014"/>
    </source>
</evidence>
<evidence type="ECO:0000256" key="4">
    <source>
        <dbReference type="ARBA" id="ARBA00022723"/>
    </source>
</evidence>
<dbReference type="GO" id="GO:0016020">
    <property type="term" value="C:membrane"/>
    <property type="evidence" value="ECO:0007669"/>
    <property type="project" value="InterPro"/>
</dbReference>
<keyword evidence="9" id="KW-0520">NAD</keyword>
<sequence>MRNKTFITNIFDFVKKILFFDFLKGLRVTFGYNVSKSITERYPDQEKWIPYDRFRGVHTLNRDEQGRELCVACELCSKICPTDCITVIPMEDDTGRGIADRVPKVWDVDLARCLFCGYCEDACPTTAVRLGREYEYASFDLSSAVLNKDQLLVPQPIPESFKGGVHAKSRLIKTKEGIEVKADLSQTAKRKV</sequence>
<reference evidence="13" key="1">
    <citation type="journal article" date="2015" name="Nature">
        <title>Complex archaea that bridge the gap between prokaryotes and eukaryotes.</title>
        <authorList>
            <person name="Spang A."/>
            <person name="Saw J.H."/>
            <person name="Jorgensen S.L."/>
            <person name="Zaremba-Niedzwiedzka K."/>
            <person name="Martijn J."/>
            <person name="Lind A.E."/>
            <person name="van Eijk R."/>
            <person name="Schleper C."/>
            <person name="Guy L."/>
            <person name="Ettema T.J."/>
        </authorList>
    </citation>
    <scope>NUCLEOTIDE SEQUENCE</scope>
</reference>
<dbReference type="PANTHER" id="PTHR10849">
    <property type="entry name" value="NADH DEHYDROGENASE UBIQUINONE IRON-SULFUR PROTEIN 8, MITOCHONDRIAL"/>
    <property type="match status" value="1"/>
</dbReference>
<keyword evidence="8" id="KW-0411">Iron-sulfur</keyword>
<dbReference type="NCBIfam" id="TIGR01971">
    <property type="entry name" value="NuoI"/>
    <property type="match status" value="1"/>
</dbReference>
<keyword evidence="11" id="KW-0472">Membrane</keyword>
<keyword evidence="10" id="KW-0830">Ubiquinone</keyword>
<evidence type="ECO:0000256" key="2">
    <source>
        <dbReference type="ARBA" id="ARBA00022485"/>
    </source>
</evidence>
<dbReference type="SUPFAM" id="SSF54862">
    <property type="entry name" value="4Fe-4S ferredoxins"/>
    <property type="match status" value="1"/>
</dbReference>
<evidence type="ECO:0000256" key="10">
    <source>
        <dbReference type="ARBA" id="ARBA00023075"/>
    </source>
</evidence>
<feature type="domain" description="4Fe-4S ferredoxin-type" evidence="12">
    <location>
        <begin position="104"/>
        <end position="133"/>
    </location>
</feature>
<dbReference type="GO" id="GO:0016651">
    <property type="term" value="F:oxidoreductase activity, acting on NAD(P)H"/>
    <property type="evidence" value="ECO:0007669"/>
    <property type="project" value="InterPro"/>
</dbReference>
<evidence type="ECO:0000256" key="7">
    <source>
        <dbReference type="ARBA" id="ARBA00023004"/>
    </source>
</evidence>
<keyword evidence="4" id="KW-0479">Metal-binding</keyword>
<dbReference type="Gene3D" id="3.30.70.3270">
    <property type="match status" value="1"/>
</dbReference>
<protein>
    <recommendedName>
        <fullName evidence="12">4Fe-4S ferredoxin-type domain-containing protein</fullName>
    </recommendedName>
</protein>
<keyword evidence="2" id="KW-0004">4Fe-4S</keyword>
<keyword evidence="5" id="KW-0677">Repeat</keyword>